<dbReference type="PANTHER" id="PTHR46552:SF1">
    <property type="entry name" value="NADH-UBIQUINONE OXIDOREDUCTASE CHAIN 2"/>
    <property type="match status" value="1"/>
</dbReference>
<evidence type="ECO:0000256" key="2">
    <source>
        <dbReference type="ARBA" id="ARBA00004448"/>
    </source>
</evidence>
<evidence type="ECO:0000256" key="11">
    <source>
        <dbReference type="ARBA" id="ARBA00022982"/>
    </source>
</evidence>
<organism evidence="20">
    <name type="scientific">Tenebrionoidea sp. 3 KM-2017</name>
    <dbReference type="NCBI Taxonomy" id="2219481"/>
    <lineage>
        <taxon>Eukaryota</taxon>
        <taxon>Metazoa</taxon>
        <taxon>Ecdysozoa</taxon>
        <taxon>Arthropoda</taxon>
        <taxon>Hexapoda</taxon>
        <taxon>Insecta</taxon>
        <taxon>Pterygota</taxon>
        <taxon>Neoptera</taxon>
        <taxon>Endopterygota</taxon>
        <taxon>Coleoptera</taxon>
        <taxon>Polyphaga</taxon>
        <taxon>Cucujiformia</taxon>
    </lineage>
</organism>
<comment type="catalytic activity">
    <reaction evidence="17 18">
        <text>a ubiquinone + NADH + 5 H(+)(in) = a ubiquinol + NAD(+) + 4 H(+)(out)</text>
        <dbReference type="Rhea" id="RHEA:29091"/>
        <dbReference type="Rhea" id="RHEA-COMP:9565"/>
        <dbReference type="Rhea" id="RHEA-COMP:9566"/>
        <dbReference type="ChEBI" id="CHEBI:15378"/>
        <dbReference type="ChEBI" id="CHEBI:16389"/>
        <dbReference type="ChEBI" id="CHEBI:17976"/>
        <dbReference type="ChEBI" id="CHEBI:57540"/>
        <dbReference type="ChEBI" id="CHEBI:57945"/>
        <dbReference type="EC" id="7.1.1.2"/>
    </reaction>
</comment>
<reference evidence="20" key="1">
    <citation type="journal article" date="2018" name="J. ISSAAS">
        <title>The contribution of mitochondrial metagenomics to large-scale data mining and phylogenetic analysis of Coleoptera.</title>
        <authorList>
            <person name="Miller K."/>
            <person name="Linard B."/>
            <person name="Motyka M."/>
            <person name="Bocek M."/>
            <person name="Vogler A.P."/>
        </authorList>
    </citation>
    <scope>NUCLEOTIDE SEQUENCE</scope>
</reference>
<evidence type="ECO:0000256" key="10">
    <source>
        <dbReference type="ARBA" id="ARBA00022967"/>
    </source>
</evidence>
<evidence type="ECO:0000256" key="8">
    <source>
        <dbReference type="ARBA" id="ARBA00022692"/>
    </source>
</evidence>
<keyword evidence="16 18" id="KW-0472">Membrane</keyword>
<keyword evidence="13 18" id="KW-0520">NAD</keyword>
<gene>
    <name evidence="20" type="primary">nad2</name>
</gene>
<evidence type="ECO:0000256" key="18">
    <source>
        <dbReference type="RuleBase" id="RU003403"/>
    </source>
</evidence>
<feature type="transmembrane region" description="Helical" evidence="18">
    <location>
        <begin position="268"/>
        <end position="288"/>
    </location>
</feature>
<keyword evidence="8 18" id="KW-0812">Transmembrane</keyword>
<proteinExistence type="inferred from homology"/>
<dbReference type="InterPro" id="IPR003917">
    <property type="entry name" value="NADH_UbQ_OxRdtase_chain2"/>
</dbReference>
<sequence>MLKFYKILFFNTLILGILLSISSISWFSMWMGLEINLMSIIPLMAMINNSYSSESSMKYFITQAFASMILIFSILNFLLINEILNLKSMFMSLMNIALLTKLGMAPFHFWFPEIIQGLNWMNSLIILTIQKITPFMIIMTNYLSNPLFYISIFSSLIVSTIMSINQTSIRKILAYSSINHLAWMMSISMISFSSWMIYYSIYIYITITLISMFFLMNTFYTSQMFLILNNSKITKLIFFLNFLSLSGIPPLIGFLPKWITINMLIMENILFLTFILIIMTLIMIYIYMQFLINSMILNYNEKKMPQLSSFYSVNIWLSIMNFPSFIIFFNFL</sequence>
<keyword evidence="12 18" id="KW-1133">Transmembrane helix</keyword>
<comment type="similarity">
    <text evidence="3 18">Belongs to the complex I subunit 2 family.</text>
</comment>
<comment type="function">
    <text evidence="18">Core subunit of the mitochondrial membrane respiratory chain NADH dehydrogenase (Complex I) which catalyzes electron transfer from NADH through the respiratory chain, using ubiquinone as an electron acceptor. Essential for the catalytic activity and assembly of complex I.</text>
</comment>
<dbReference type="GO" id="GO:0006120">
    <property type="term" value="P:mitochondrial electron transport, NADH to ubiquinone"/>
    <property type="evidence" value="ECO:0007669"/>
    <property type="project" value="InterPro"/>
</dbReference>
<evidence type="ECO:0000256" key="14">
    <source>
        <dbReference type="ARBA" id="ARBA00023075"/>
    </source>
</evidence>
<evidence type="ECO:0000259" key="19">
    <source>
        <dbReference type="Pfam" id="PF00361"/>
    </source>
</evidence>
<dbReference type="GO" id="GO:0008137">
    <property type="term" value="F:NADH dehydrogenase (ubiquinone) activity"/>
    <property type="evidence" value="ECO:0007669"/>
    <property type="project" value="UniProtKB-EC"/>
</dbReference>
<dbReference type="PANTHER" id="PTHR46552">
    <property type="entry name" value="NADH-UBIQUINONE OXIDOREDUCTASE CHAIN 2"/>
    <property type="match status" value="1"/>
</dbReference>
<keyword evidence="6" id="KW-0813">Transport</keyword>
<keyword evidence="7 18" id="KW-0679">Respiratory chain</keyword>
<dbReference type="PRINTS" id="PR01436">
    <property type="entry name" value="NADHDHGNASE2"/>
</dbReference>
<dbReference type="GO" id="GO:0005743">
    <property type="term" value="C:mitochondrial inner membrane"/>
    <property type="evidence" value="ECO:0007669"/>
    <property type="project" value="UniProtKB-SubCell"/>
</dbReference>
<evidence type="ECO:0000256" key="16">
    <source>
        <dbReference type="ARBA" id="ARBA00023136"/>
    </source>
</evidence>
<evidence type="ECO:0000313" key="20">
    <source>
        <dbReference type="EMBL" id="AXS66151.1"/>
    </source>
</evidence>
<geneLocation type="mitochondrion" evidence="20"/>
<evidence type="ECO:0000256" key="17">
    <source>
        <dbReference type="ARBA" id="ARBA00049551"/>
    </source>
</evidence>
<feature type="transmembrane region" description="Helical" evidence="18">
    <location>
        <begin position="7"/>
        <end position="24"/>
    </location>
</feature>
<comment type="subcellular location">
    <subcellularLocation>
        <location evidence="2 18">Mitochondrion inner membrane</location>
        <topology evidence="2 18">Multi-pass membrane protein</topology>
    </subcellularLocation>
</comment>
<feature type="transmembrane region" description="Helical" evidence="18">
    <location>
        <begin position="59"/>
        <end position="80"/>
    </location>
</feature>
<keyword evidence="11 18" id="KW-0249">Electron transport</keyword>
<evidence type="ECO:0000256" key="1">
    <source>
        <dbReference type="ARBA" id="ARBA00003257"/>
    </source>
</evidence>
<comment type="function">
    <text evidence="1">Core subunit of the mitochondrial membrane respiratory chain NADH dehydrogenase (Complex I) that is believed to belong to the minimal assembly required for catalysis. Complex I functions in the transfer of electrons from NADH to the respiratory chain. The immediate electron acceptor for the enzyme is believed to be ubiquinone.</text>
</comment>
<dbReference type="Pfam" id="PF00361">
    <property type="entry name" value="Proton_antipo_M"/>
    <property type="match status" value="1"/>
</dbReference>
<feature type="transmembrane region" description="Helical" evidence="18">
    <location>
        <begin position="236"/>
        <end position="256"/>
    </location>
</feature>
<feature type="transmembrane region" description="Helical" evidence="18">
    <location>
        <begin position="196"/>
        <end position="215"/>
    </location>
</feature>
<feature type="transmembrane region" description="Helical" evidence="18">
    <location>
        <begin position="123"/>
        <end position="142"/>
    </location>
</feature>
<keyword evidence="14 18" id="KW-0830">Ubiquinone</keyword>
<evidence type="ECO:0000256" key="7">
    <source>
        <dbReference type="ARBA" id="ARBA00022660"/>
    </source>
</evidence>
<dbReference type="AlphaFoldDB" id="A0A346RJA4"/>
<keyword evidence="10 18" id="KW-1278">Translocase</keyword>
<name>A0A346RJA4_9CUCU</name>
<feature type="transmembrane region" description="Helical" evidence="18">
    <location>
        <begin position="309"/>
        <end position="331"/>
    </location>
</feature>
<protein>
    <recommendedName>
        <fullName evidence="5 18">NADH-ubiquinone oxidoreductase chain 2</fullName>
        <ecNumber evidence="4 18">7.1.1.2</ecNumber>
    </recommendedName>
</protein>
<keyword evidence="15 18" id="KW-0496">Mitochondrion</keyword>
<evidence type="ECO:0000256" key="12">
    <source>
        <dbReference type="ARBA" id="ARBA00022989"/>
    </source>
</evidence>
<keyword evidence="9 18" id="KW-0999">Mitochondrion inner membrane</keyword>
<dbReference type="EC" id="7.1.1.2" evidence="4 18"/>
<feature type="transmembrane region" description="Helical" evidence="18">
    <location>
        <begin position="148"/>
        <end position="165"/>
    </location>
</feature>
<evidence type="ECO:0000256" key="3">
    <source>
        <dbReference type="ARBA" id="ARBA00007012"/>
    </source>
</evidence>
<evidence type="ECO:0000256" key="9">
    <source>
        <dbReference type="ARBA" id="ARBA00022792"/>
    </source>
</evidence>
<evidence type="ECO:0000256" key="13">
    <source>
        <dbReference type="ARBA" id="ARBA00023027"/>
    </source>
</evidence>
<accession>A0A346RJA4</accession>
<evidence type="ECO:0000256" key="4">
    <source>
        <dbReference type="ARBA" id="ARBA00012944"/>
    </source>
</evidence>
<dbReference type="EMBL" id="MG193476">
    <property type="protein sequence ID" value="AXS66151.1"/>
    <property type="molecule type" value="Genomic_DNA"/>
</dbReference>
<evidence type="ECO:0000256" key="6">
    <source>
        <dbReference type="ARBA" id="ARBA00022448"/>
    </source>
</evidence>
<feature type="domain" description="NADH:quinone oxidoreductase/Mrp antiporter transmembrane" evidence="19">
    <location>
        <begin position="24"/>
        <end position="281"/>
    </location>
</feature>
<feature type="transmembrane region" description="Helical" evidence="18">
    <location>
        <begin position="92"/>
        <end position="111"/>
    </location>
</feature>
<dbReference type="InterPro" id="IPR001750">
    <property type="entry name" value="ND/Mrp_TM"/>
</dbReference>
<evidence type="ECO:0000256" key="15">
    <source>
        <dbReference type="ARBA" id="ARBA00023128"/>
    </source>
</evidence>
<dbReference type="InterPro" id="IPR050175">
    <property type="entry name" value="Complex_I_Subunit_2"/>
</dbReference>
<evidence type="ECO:0000256" key="5">
    <source>
        <dbReference type="ARBA" id="ARBA00021008"/>
    </source>
</evidence>